<gene>
    <name evidence="2" type="ORF">UNLARM2_0028</name>
</gene>
<dbReference type="AlphaFoldDB" id="C7DG19"/>
<evidence type="ECO:0000313" key="3">
    <source>
        <dbReference type="Proteomes" id="UP000332487"/>
    </source>
</evidence>
<organism evidence="2 3">
    <name type="scientific">Candidatus Micrarchaeum acidiphilum ARMAN-2</name>
    <dbReference type="NCBI Taxonomy" id="425595"/>
    <lineage>
        <taxon>Archaea</taxon>
        <taxon>Candidatus Micrarchaeota</taxon>
        <taxon>Candidatus Micrarchaeia</taxon>
        <taxon>Candidatus Micrarchaeales</taxon>
        <taxon>Candidatus Micrarchaeaceae</taxon>
        <taxon>Candidatus Micrarchaeum</taxon>
    </lineage>
</organism>
<proteinExistence type="predicted"/>
<accession>C7DG19</accession>
<protein>
    <submittedName>
        <fullName evidence="2">Uncharacterized protein</fullName>
    </submittedName>
</protein>
<evidence type="ECO:0000256" key="1">
    <source>
        <dbReference type="SAM" id="Coils"/>
    </source>
</evidence>
<sequence>MSRGTGPIARKEKGFGFPEHEMHVNEKVHKKHEHRLEEEIERLEKLEHEHRKRLRA</sequence>
<name>C7DG19_MICA2</name>
<evidence type="ECO:0000313" key="2">
    <source>
        <dbReference type="EMBL" id="EET90557.1"/>
    </source>
</evidence>
<reference evidence="2 3" key="1">
    <citation type="journal article" date="2009" name="Genome Biol.">
        <title>Community-wide analysis of microbial genome sequence signatures.</title>
        <authorList>
            <person name="Dick G.J."/>
            <person name="Andersson A.F."/>
            <person name="Baker B.J."/>
            <person name="Simmons S.L."/>
            <person name="Thomas B.C."/>
            <person name="Yelton A.P."/>
            <person name="Banfield J.F."/>
        </authorList>
    </citation>
    <scope>NUCLEOTIDE SEQUENCE [LARGE SCALE GENOMIC DNA]</scope>
    <source>
        <strain evidence="2">ARMAN-2</strain>
    </source>
</reference>
<dbReference type="Proteomes" id="UP000332487">
    <property type="component" value="Unassembled WGS sequence"/>
</dbReference>
<reference evidence="2 3" key="2">
    <citation type="journal article" date="2010" name="Proc. Natl. Acad. Sci. U.S.A.">
        <title>Enigmatic, ultrasmall, uncultivated Archaea.</title>
        <authorList>
            <person name="Baker B.J."/>
            <person name="Comolli L.R."/>
            <person name="Dick G.J."/>
            <person name="Hauser L.J."/>
            <person name="Hyatt D."/>
            <person name="Dill B.D."/>
            <person name="Land M.L."/>
            <person name="Verberkmoes N.C."/>
            <person name="Hettich R.L."/>
            <person name="Banfield J.F."/>
        </authorList>
    </citation>
    <scope>NUCLEOTIDE SEQUENCE [LARGE SCALE GENOMIC DNA]</scope>
    <source>
        <strain evidence="2">ARMAN-2</strain>
    </source>
</reference>
<keyword evidence="1" id="KW-0175">Coiled coil</keyword>
<dbReference type="EMBL" id="GG697235">
    <property type="protein sequence ID" value="EET90557.1"/>
    <property type="molecule type" value="Genomic_DNA"/>
</dbReference>
<keyword evidence="3" id="KW-1185">Reference proteome</keyword>
<feature type="coiled-coil region" evidence="1">
    <location>
        <begin position="26"/>
        <end position="56"/>
    </location>
</feature>